<comment type="caution">
    <text evidence="3">The sequence shown here is derived from an EMBL/GenBank/DDBJ whole genome shotgun (WGS) entry which is preliminary data.</text>
</comment>
<keyword evidence="4" id="KW-1185">Reference proteome</keyword>
<dbReference type="PATRIC" id="fig|405444.3.peg.3576"/>
<dbReference type="PANTHER" id="PTHR21666">
    <property type="entry name" value="PEPTIDASE-RELATED"/>
    <property type="match status" value="1"/>
</dbReference>
<dbReference type="FunFam" id="2.70.70.10:FF:000019">
    <property type="entry name" value="M23 family peptidase"/>
    <property type="match status" value="1"/>
</dbReference>
<sequence length="283" mass="30054">MRGIVMWGALLLAAPLFPAPSAQAQDGIGDLLDNRIIFPASASQGAMVIGKVPAGSSVRYGGRELRVSGYGSVVFGIGRDEKGPLQVQVRRSDGSSETASIAVTARDWPTERVNGVPPKTVNPPPAIAERIAREQAQVTEARKRDDNRTDFSQTFIWPVQGRISGRFGNARVYNGQPGSGHSGMDIAVPTGTPVKAPAAGIVTFAGPDLYLTGGTLVLDHGFGISSNFLHLSRIDVKVGDRIEQGQDIAAVGATGRATGPHLHWGMNWFDTRIDPLLVLERGK</sequence>
<keyword evidence="1" id="KW-0732">Signal</keyword>
<dbReference type="SUPFAM" id="SSF51261">
    <property type="entry name" value="Duplicated hybrid motif"/>
    <property type="match status" value="1"/>
</dbReference>
<dbReference type="Pfam" id="PF01551">
    <property type="entry name" value="Peptidase_M23"/>
    <property type="match status" value="1"/>
</dbReference>
<gene>
    <name evidence="3" type="ORF">ABB26_04310</name>
</gene>
<dbReference type="RefSeq" id="WP_057632359.1">
    <property type="nucleotide sequence ID" value="NZ_LDJI01000009.1"/>
</dbReference>
<dbReference type="InterPro" id="IPR050570">
    <property type="entry name" value="Cell_wall_metabolism_enzyme"/>
</dbReference>
<dbReference type="GO" id="GO:0004222">
    <property type="term" value="F:metalloendopeptidase activity"/>
    <property type="evidence" value="ECO:0007669"/>
    <property type="project" value="TreeGrafter"/>
</dbReference>
<dbReference type="InterPro" id="IPR011055">
    <property type="entry name" value="Dup_hybrid_motif"/>
</dbReference>
<proteinExistence type="predicted"/>
<dbReference type="PANTHER" id="PTHR21666:SF285">
    <property type="entry name" value="M23 FAMILY METALLOPEPTIDASE"/>
    <property type="match status" value="1"/>
</dbReference>
<dbReference type="STRING" id="405444.ABB26_04310"/>
<accession>A0A0R0CG67</accession>
<feature type="domain" description="M23ase beta-sheet core" evidence="2">
    <location>
        <begin position="180"/>
        <end position="275"/>
    </location>
</feature>
<reference evidence="3 4" key="1">
    <citation type="submission" date="2015-05" db="EMBL/GenBank/DDBJ databases">
        <title>Genome sequencing and analysis of members of genus Stenotrophomonas.</title>
        <authorList>
            <person name="Patil P.P."/>
            <person name="Midha S."/>
            <person name="Patil P.B."/>
        </authorList>
    </citation>
    <scope>NUCLEOTIDE SEQUENCE [LARGE SCALE GENOMIC DNA]</scope>
    <source>
        <strain evidence="3 4">DSM 18929</strain>
    </source>
</reference>
<dbReference type="CDD" id="cd12797">
    <property type="entry name" value="M23_peptidase"/>
    <property type="match status" value="1"/>
</dbReference>
<name>A0A0R0CG67_9GAMM</name>
<dbReference type="InterPro" id="IPR016047">
    <property type="entry name" value="M23ase_b-sheet_dom"/>
</dbReference>
<organism evidence="3 4">
    <name type="scientific">Stenotrophomonas humi</name>
    <dbReference type="NCBI Taxonomy" id="405444"/>
    <lineage>
        <taxon>Bacteria</taxon>
        <taxon>Pseudomonadati</taxon>
        <taxon>Pseudomonadota</taxon>
        <taxon>Gammaproteobacteria</taxon>
        <taxon>Lysobacterales</taxon>
        <taxon>Lysobacteraceae</taxon>
        <taxon>Stenotrophomonas</taxon>
    </lineage>
</organism>
<dbReference type="Proteomes" id="UP000050864">
    <property type="component" value="Unassembled WGS sequence"/>
</dbReference>
<evidence type="ECO:0000259" key="2">
    <source>
        <dbReference type="Pfam" id="PF01551"/>
    </source>
</evidence>
<protein>
    <submittedName>
        <fullName evidence="3">Peptidase M23</fullName>
    </submittedName>
</protein>
<feature type="signal peptide" evidence="1">
    <location>
        <begin position="1"/>
        <end position="24"/>
    </location>
</feature>
<dbReference type="EMBL" id="LDJI01000009">
    <property type="protein sequence ID" value="KRG65054.1"/>
    <property type="molecule type" value="Genomic_DNA"/>
</dbReference>
<evidence type="ECO:0000313" key="3">
    <source>
        <dbReference type="EMBL" id="KRG65054.1"/>
    </source>
</evidence>
<evidence type="ECO:0000256" key="1">
    <source>
        <dbReference type="SAM" id="SignalP"/>
    </source>
</evidence>
<feature type="chain" id="PRO_5006393976" evidence="1">
    <location>
        <begin position="25"/>
        <end position="283"/>
    </location>
</feature>
<dbReference type="Gene3D" id="2.70.70.10">
    <property type="entry name" value="Glucose Permease (Domain IIA)"/>
    <property type="match status" value="1"/>
</dbReference>
<dbReference type="AlphaFoldDB" id="A0A0R0CG67"/>
<evidence type="ECO:0000313" key="4">
    <source>
        <dbReference type="Proteomes" id="UP000050864"/>
    </source>
</evidence>